<feature type="transmembrane region" description="Helical" evidence="6">
    <location>
        <begin position="203"/>
        <end position="220"/>
    </location>
</feature>
<dbReference type="PANTHER" id="PTHR23519:SF1">
    <property type="entry name" value="AUTOPHAGY-RELATED PROTEIN 22"/>
    <property type="match status" value="1"/>
</dbReference>
<evidence type="ECO:0000256" key="1">
    <source>
        <dbReference type="ARBA" id="ARBA00004127"/>
    </source>
</evidence>
<dbReference type="InterPro" id="IPR036259">
    <property type="entry name" value="MFS_trans_sf"/>
</dbReference>
<evidence type="ECO:0000259" key="7">
    <source>
        <dbReference type="PROSITE" id="PS50850"/>
    </source>
</evidence>
<dbReference type="Pfam" id="PF11700">
    <property type="entry name" value="ATG22"/>
    <property type="match status" value="1"/>
</dbReference>
<accession>A0A644ZVB6</accession>
<dbReference type="EMBL" id="VSSQ01010610">
    <property type="protein sequence ID" value="MPM44772.1"/>
    <property type="molecule type" value="Genomic_DNA"/>
</dbReference>
<keyword evidence="3 6" id="KW-0812">Transmembrane</keyword>
<evidence type="ECO:0000256" key="3">
    <source>
        <dbReference type="ARBA" id="ARBA00022692"/>
    </source>
</evidence>
<feature type="transmembrane region" description="Helical" evidence="6">
    <location>
        <begin position="260"/>
        <end position="284"/>
    </location>
</feature>
<feature type="domain" description="Major facilitator superfamily (MFS) profile" evidence="7">
    <location>
        <begin position="135"/>
        <end position="341"/>
    </location>
</feature>
<evidence type="ECO:0000313" key="8">
    <source>
        <dbReference type="EMBL" id="MPM44772.1"/>
    </source>
</evidence>
<dbReference type="AlphaFoldDB" id="A0A644ZVB6"/>
<dbReference type="GO" id="GO:0012505">
    <property type="term" value="C:endomembrane system"/>
    <property type="evidence" value="ECO:0007669"/>
    <property type="project" value="UniProtKB-SubCell"/>
</dbReference>
<dbReference type="GO" id="GO:0022857">
    <property type="term" value="F:transmembrane transporter activity"/>
    <property type="evidence" value="ECO:0007669"/>
    <property type="project" value="InterPro"/>
</dbReference>
<dbReference type="SUPFAM" id="SSF103473">
    <property type="entry name" value="MFS general substrate transporter"/>
    <property type="match status" value="1"/>
</dbReference>
<feature type="transmembrane region" description="Helical" evidence="6">
    <location>
        <begin position="172"/>
        <end position="191"/>
    </location>
</feature>
<evidence type="ECO:0000256" key="4">
    <source>
        <dbReference type="ARBA" id="ARBA00022989"/>
    </source>
</evidence>
<dbReference type="InterPro" id="IPR050495">
    <property type="entry name" value="ATG22/LtaA_families"/>
</dbReference>
<feature type="transmembrane region" description="Helical" evidence="6">
    <location>
        <begin position="51"/>
        <end position="70"/>
    </location>
</feature>
<dbReference type="PANTHER" id="PTHR23519">
    <property type="entry name" value="AUTOPHAGY-RELATED PROTEIN 22"/>
    <property type="match status" value="1"/>
</dbReference>
<dbReference type="Gene3D" id="1.20.1250.20">
    <property type="entry name" value="MFS general substrate transporter like domains"/>
    <property type="match status" value="1"/>
</dbReference>
<protein>
    <recommendedName>
        <fullName evidence="7">Major facilitator superfamily (MFS) profile domain-containing protein</fullName>
    </recommendedName>
</protein>
<organism evidence="8">
    <name type="scientific">bioreactor metagenome</name>
    <dbReference type="NCBI Taxonomy" id="1076179"/>
    <lineage>
        <taxon>unclassified sequences</taxon>
        <taxon>metagenomes</taxon>
        <taxon>ecological metagenomes</taxon>
    </lineage>
</organism>
<feature type="transmembrane region" description="Helical" evidence="6">
    <location>
        <begin position="304"/>
        <end position="326"/>
    </location>
</feature>
<keyword evidence="4 6" id="KW-1133">Transmembrane helix</keyword>
<reference evidence="8" key="1">
    <citation type="submission" date="2019-08" db="EMBL/GenBank/DDBJ databases">
        <authorList>
            <person name="Kucharzyk K."/>
            <person name="Murdoch R.W."/>
            <person name="Higgins S."/>
            <person name="Loffler F."/>
        </authorList>
    </citation>
    <scope>NUCLEOTIDE SEQUENCE</scope>
</reference>
<feature type="transmembrane region" description="Helical" evidence="6">
    <location>
        <begin position="141"/>
        <end position="166"/>
    </location>
</feature>
<name>A0A644ZVB6_9ZZZZ</name>
<keyword evidence="5 6" id="KW-0472">Membrane</keyword>
<dbReference type="InterPro" id="IPR024671">
    <property type="entry name" value="Atg22-like"/>
</dbReference>
<feature type="transmembrane region" description="Helical" evidence="6">
    <location>
        <begin position="76"/>
        <end position="100"/>
    </location>
</feature>
<evidence type="ECO:0000256" key="5">
    <source>
        <dbReference type="ARBA" id="ARBA00023136"/>
    </source>
</evidence>
<gene>
    <name evidence="8" type="ORF">SDC9_91454</name>
</gene>
<dbReference type="PROSITE" id="PS50850">
    <property type="entry name" value="MFS"/>
    <property type="match status" value="1"/>
</dbReference>
<evidence type="ECO:0000256" key="2">
    <source>
        <dbReference type="ARBA" id="ARBA00022448"/>
    </source>
</evidence>
<proteinExistence type="predicted"/>
<evidence type="ECO:0000256" key="6">
    <source>
        <dbReference type="SAM" id="Phobius"/>
    </source>
</evidence>
<comment type="caution">
    <text evidence="8">The sequence shown here is derived from an EMBL/GenBank/DDBJ whole genome shotgun (WGS) entry which is preliminary data.</text>
</comment>
<dbReference type="InterPro" id="IPR020846">
    <property type="entry name" value="MFS_dom"/>
</dbReference>
<keyword evidence="2" id="KW-0813">Transport</keyword>
<sequence length="341" mass="37431">MLFFVRKGDVFTGMLYFILAEIGYRGAQVFYDALLTSVSTPENIGTVSGKGWAIGMLGGIAALVLVLIPIKLVQNFLIPIAFLITAAFYLLSSIPTLLWVKEIDEASGEKPEQGNIRIAFERLAQTFRSIKSFKEFIKYTIAFLVYNDGIMMLMDFAAIIGATLFGMNQTQLILFVIVIQISGAVGALLFGKISDRLSGKESILIALIMLIGCIAALFFASSLVWFFVVGFFAGFSLSGAQAVSRSMVSQLAPPSKTAEFYGFLSVAGRTSTFIGPLVFGTLSFRMNNWYLKHGFDVVSAEHNGLYWAIGSILLFLVVGLVLLLFVKRVTAKDPMRYENVK</sequence>
<comment type="subcellular location">
    <subcellularLocation>
        <location evidence="1">Endomembrane system</location>
        <topology evidence="1">Multi-pass membrane protein</topology>
    </subcellularLocation>
</comment>